<dbReference type="Proteomes" id="UP000253370">
    <property type="component" value="Unassembled WGS sequence"/>
</dbReference>
<reference evidence="3 4" key="1">
    <citation type="submission" date="2018-07" db="EMBL/GenBank/DDBJ databases">
        <title>Rhodosalinus sp. strain E84T genomic sequence and assembly.</title>
        <authorList>
            <person name="Liu Z.-W."/>
            <person name="Lu D.-C."/>
        </authorList>
    </citation>
    <scope>NUCLEOTIDE SEQUENCE [LARGE SCALE GENOMIC DNA]</scope>
    <source>
        <strain evidence="3 4">E84</strain>
    </source>
</reference>
<dbReference type="Gene3D" id="1.10.287.130">
    <property type="match status" value="1"/>
</dbReference>
<dbReference type="Gene3D" id="3.30.565.10">
    <property type="entry name" value="Histidine kinase-like ATPase, C-terminal domain"/>
    <property type="match status" value="1"/>
</dbReference>
<proteinExistence type="predicted"/>
<comment type="caution">
    <text evidence="3">The sequence shown here is derived from an EMBL/GenBank/DDBJ whole genome shotgun (WGS) entry which is preliminary data.</text>
</comment>
<dbReference type="EMBL" id="QNTQ01000020">
    <property type="protein sequence ID" value="RBI83208.1"/>
    <property type="molecule type" value="Genomic_DNA"/>
</dbReference>
<dbReference type="InterPro" id="IPR018762">
    <property type="entry name" value="ChpT_C"/>
</dbReference>
<dbReference type="AlphaFoldDB" id="A0A365U4N8"/>
<keyword evidence="4" id="KW-1185">Reference proteome</keyword>
<evidence type="ECO:0000259" key="2">
    <source>
        <dbReference type="Pfam" id="PF10090"/>
    </source>
</evidence>
<accession>A0A365U4N8</accession>
<dbReference type="InterPro" id="IPR036890">
    <property type="entry name" value="HATPase_C_sf"/>
</dbReference>
<feature type="compositionally biased region" description="Polar residues" evidence="1">
    <location>
        <begin position="7"/>
        <end position="20"/>
    </location>
</feature>
<sequence length="240" mass="24851">MLDCTCPTPQSGRSGWRTSMPGSRSALRSFMSVVPDTVAPEPSAELAALIGARICHDLVSPVGAIANGLELLSLEGGAASGPELQLVAESCASAQSRLAFFRVAFGARAGAEALSASEAARLAQGYLGDTQLDLDWTVTAAVARAEAQLAFLGVMCAEATLPRGGALRVAREDGRWRLTAEGPRILADTAGWELLQGAKAPEPGDVPPAQVEFVLLALLATQSGRSPEAALESESLRLTI</sequence>
<protein>
    <recommendedName>
        <fullName evidence="2">Histidine phosphotransferase ChpT C-terminal domain-containing protein</fullName>
    </recommendedName>
</protein>
<organism evidence="3 4">
    <name type="scientific">Rhodosalinus halophilus</name>
    <dbReference type="NCBI Taxonomy" id="2259333"/>
    <lineage>
        <taxon>Bacteria</taxon>
        <taxon>Pseudomonadati</taxon>
        <taxon>Pseudomonadota</taxon>
        <taxon>Alphaproteobacteria</taxon>
        <taxon>Rhodobacterales</taxon>
        <taxon>Paracoccaceae</taxon>
        <taxon>Rhodosalinus</taxon>
    </lineage>
</organism>
<evidence type="ECO:0000313" key="4">
    <source>
        <dbReference type="Proteomes" id="UP000253370"/>
    </source>
</evidence>
<feature type="region of interest" description="Disordered" evidence="1">
    <location>
        <begin position="1"/>
        <end position="20"/>
    </location>
</feature>
<gene>
    <name evidence="3" type="ORF">DRV85_16530</name>
</gene>
<feature type="domain" description="Histidine phosphotransferase ChpT C-terminal" evidence="2">
    <location>
        <begin position="118"/>
        <end position="226"/>
    </location>
</feature>
<dbReference type="Pfam" id="PF10090">
    <property type="entry name" value="HPTransfase"/>
    <property type="match status" value="1"/>
</dbReference>
<evidence type="ECO:0000313" key="3">
    <source>
        <dbReference type="EMBL" id="RBI83208.1"/>
    </source>
</evidence>
<evidence type="ECO:0000256" key="1">
    <source>
        <dbReference type="SAM" id="MobiDB-lite"/>
    </source>
</evidence>
<name>A0A365U4N8_9RHOB</name>